<dbReference type="InterPro" id="IPR050372">
    <property type="entry name" value="Neurexin-related_CASP"/>
</dbReference>
<dbReference type="Pfam" id="PF00008">
    <property type="entry name" value="EGF"/>
    <property type="match status" value="1"/>
</dbReference>
<reference evidence="6" key="2">
    <citation type="submission" date="2025-09" db="UniProtKB">
        <authorList>
            <consortium name="Ensembl"/>
        </authorList>
    </citation>
    <scope>IDENTIFICATION</scope>
</reference>
<evidence type="ECO:0000313" key="7">
    <source>
        <dbReference type="Proteomes" id="UP000472270"/>
    </source>
</evidence>
<evidence type="ECO:0000256" key="3">
    <source>
        <dbReference type="SAM" id="SignalP"/>
    </source>
</evidence>
<dbReference type="GO" id="GO:0016020">
    <property type="term" value="C:membrane"/>
    <property type="evidence" value="ECO:0007669"/>
    <property type="project" value="UniProtKB-SubCell"/>
</dbReference>
<protein>
    <submittedName>
        <fullName evidence="6">Uncharacterized protein</fullName>
    </submittedName>
</protein>
<dbReference type="Pfam" id="PF02210">
    <property type="entry name" value="Laminin_G_2"/>
    <property type="match status" value="1"/>
</dbReference>
<dbReference type="PANTHER" id="PTHR15036">
    <property type="entry name" value="PIKACHURIN-LIKE PROTEIN"/>
    <property type="match status" value="1"/>
</dbReference>
<dbReference type="AlphaFoldDB" id="A0A673HN03"/>
<evidence type="ECO:0000313" key="6">
    <source>
        <dbReference type="Ensembl" id="ENSSRHP00000028870.1"/>
    </source>
</evidence>
<dbReference type="PANTHER" id="PTHR15036:SF85">
    <property type="entry name" value="SP2353, ISOFORM A"/>
    <property type="match status" value="1"/>
</dbReference>
<evidence type="ECO:0000256" key="1">
    <source>
        <dbReference type="ARBA" id="ARBA00023157"/>
    </source>
</evidence>
<dbReference type="Gene3D" id="2.10.25.10">
    <property type="entry name" value="Laminin"/>
    <property type="match status" value="1"/>
</dbReference>
<dbReference type="Gene3D" id="2.60.120.200">
    <property type="match status" value="1"/>
</dbReference>
<feature type="signal peptide" evidence="3">
    <location>
        <begin position="1"/>
        <end position="23"/>
    </location>
</feature>
<dbReference type="SUPFAM" id="SSF49899">
    <property type="entry name" value="Concanavalin A-like lectins/glucanases"/>
    <property type="match status" value="1"/>
</dbReference>
<keyword evidence="7" id="KW-1185">Reference proteome</keyword>
<feature type="domain" description="Laminin G" evidence="4">
    <location>
        <begin position="26"/>
        <end position="207"/>
    </location>
</feature>
<dbReference type="InterPro" id="IPR013320">
    <property type="entry name" value="ConA-like_dom_sf"/>
</dbReference>
<accession>A0A673HN03</accession>
<dbReference type="CDD" id="cd00110">
    <property type="entry name" value="LamG"/>
    <property type="match status" value="1"/>
</dbReference>
<keyword evidence="2" id="KW-0245">EGF-like domain</keyword>
<dbReference type="SMART" id="SM00282">
    <property type="entry name" value="LamG"/>
    <property type="match status" value="1"/>
</dbReference>
<evidence type="ECO:0000259" key="5">
    <source>
        <dbReference type="PROSITE" id="PS50026"/>
    </source>
</evidence>
<keyword evidence="1" id="KW-1015">Disulfide bond</keyword>
<sequence>MILQMRHGAHLLWIGLVVCAVEAGASLRFTGAEGQWASFPMWNACCESEMSFSMKTKNLKGLLVYFDDEGFCDFLELHIQEGKLRLRFSIFCAEPAYVLSDVVISDNQWHEVTIRRNFRNTTLIVDKEIKWQDVKSKRRDMTVFSHLFLGGIPPELRLMSLQLTLDTVKDHTAFMGWITDLKVSNSEPFIINSAGVSTDLCGSHNMCLNGGVCSVVNNEPTCDCSETGYQGKDCGEDYFCLKRKSSLKNLNELKMCSPSGHPRCR</sequence>
<reference evidence="6" key="1">
    <citation type="submission" date="2025-08" db="UniProtKB">
        <authorList>
            <consortium name="Ensembl"/>
        </authorList>
    </citation>
    <scope>IDENTIFICATION</scope>
</reference>
<organism evidence="6 7">
    <name type="scientific">Sinocyclocheilus rhinocerous</name>
    <dbReference type="NCBI Taxonomy" id="307959"/>
    <lineage>
        <taxon>Eukaryota</taxon>
        <taxon>Metazoa</taxon>
        <taxon>Chordata</taxon>
        <taxon>Craniata</taxon>
        <taxon>Vertebrata</taxon>
        <taxon>Euteleostomi</taxon>
        <taxon>Actinopterygii</taxon>
        <taxon>Neopterygii</taxon>
        <taxon>Teleostei</taxon>
        <taxon>Ostariophysi</taxon>
        <taxon>Cypriniformes</taxon>
        <taxon>Cyprinidae</taxon>
        <taxon>Cyprininae</taxon>
        <taxon>Sinocyclocheilus</taxon>
    </lineage>
</organism>
<dbReference type="PROSITE" id="PS50025">
    <property type="entry name" value="LAM_G_DOMAIN"/>
    <property type="match status" value="1"/>
</dbReference>
<dbReference type="PROSITE" id="PS50026">
    <property type="entry name" value="EGF_3"/>
    <property type="match status" value="1"/>
</dbReference>
<dbReference type="InterPro" id="IPR001791">
    <property type="entry name" value="Laminin_G"/>
</dbReference>
<dbReference type="Proteomes" id="UP000472270">
    <property type="component" value="Unassembled WGS sequence"/>
</dbReference>
<evidence type="ECO:0000256" key="2">
    <source>
        <dbReference type="PROSITE-ProRule" id="PRU00076"/>
    </source>
</evidence>
<dbReference type="InterPro" id="IPR000742">
    <property type="entry name" value="EGF"/>
</dbReference>
<dbReference type="CDD" id="cd00054">
    <property type="entry name" value="EGF_CA"/>
    <property type="match status" value="1"/>
</dbReference>
<evidence type="ECO:0000259" key="4">
    <source>
        <dbReference type="PROSITE" id="PS50025"/>
    </source>
</evidence>
<dbReference type="Ensembl" id="ENSSRHT00000029727.1">
    <property type="protein sequence ID" value="ENSSRHP00000028870.1"/>
    <property type="gene ID" value="ENSSRHG00000014988.1"/>
</dbReference>
<keyword evidence="3" id="KW-0732">Signal</keyword>
<comment type="caution">
    <text evidence="2">Lacks conserved residue(s) required for the propagation of feature annotation.</text>
</comment>
<name>A0A673HN03_9TELE</name>
<feature type="chain" id="PRO_5025595481" evidence="3">
    <location>
        <begin position="24"/>
        <end position="265"/>
    </location>
</feature>
<proteinExistence type="predicted"/>
<feature type="domain" description="EGF-like" evidence="5">
    <location>
        <begin position="197"/>
        <end position="235"/>
    </location>
</feature>